<dbReference type="InterPro" id="IPR050491">
    <property type="entry name" value="AmpC-like"/>
</dbReference>
<dbReference type="InterPro" id="IPR001466">
    <property type="entry name" value="Beta-lactam-related"/>
</dbReference>
<evidence type="ECO:0000259" key="4">
    <source>
        <dbReference type="Pfam" id="PF00144"/>
    </source>
</evidence>
<feature type="signal peptide" evidence="3">
    <location>
        <begin position="1"/>
        <end position="19"/>
    </location>
</feature>
<dbReference type="Gene3D" id="3.10.450.50">
    <property type="match status" value="1"/>
</dbReference>
<dbReference type="PANTHER" id="PTHR46825:SF11">
    <property type="entry name" value="PENICILLIN-BINDING PROTEIN 4"/>
    <property type="match status" value="1"/>
</dbReference>
<proteinExistence type="predicted"/>
<dbReference type="RefSeq" id="WP_123216170.1">
    <property type="nucleotide sequence ID" value="NZ_RJTM01000083.1"/>
</dbReference>
<dbReference type="Proteomes" id="UP000267469">
    <property type="component" value="Unassembled WGS sequence"/>
</dbReference>
<dbReference type="InterPro" id="IPR012338">
    <property type="entry name" value="Beta-lactam/transpept-like"/>
</dbReference>
<accession>A0A3N0EEL8</accession>
<evidence type="ECO:0000256" key="2">
    <source>
        <dbReference type="ARBA" id="ARBA00023136"/>
    </source>
</evidence>
<dbReference type="Pfam" id="PF00144">
    <property type="entry name" value="Beta-lactamase"/>
    <property type="match status" value="1"/>
</dbReference>
<feature type="domain" description="Beta-lactamase-related" evidence="4">
    <location>
        <begin position="185"/>
        <end position="489"/>
    </location>
</feature>
<dbReference type="GO" id="GO:0016787">
    <property type="term" value="F:hydrolase activity"/>
    <property type="evidence" value="ECO:0007669"/>
    <property type="project" value="UniProtKB-KW"/>
</dbReference>
<dbReference type="AlphaFoldDB" id="A0A3N0EEL8"/>
<feature type="chain" id="PRO_5018260181" evidence="3">
    <location>
        <begin position="20"/>
        <end position="518"/>
    </location>
</feature>
<gene>
    <name evidence="5" type="ORF">ED312_11530</name>
</gene>
<evidence type="ECO:0000313" key="6">
    <source>
        <dbReference type="Proteomes" id="UP000267469"/>
    </source>
</evidence>
<comment type="subcellular location">
    <subcellularLocation>
        <location evidence="1">Membrane</location>
    </subcellularLocation>
</comment>
<dbReference type="PANTHER" id="PTHR46825">
    <property type="entry name" value="D-ALANYL-D-ALANINE-CARBOXYPEPTIDASE/ENDOPEPTIDASE AMPH"/>
    <property type="match status" value="1"/>
</dbReference>
<dbReference type="GO" id="GO:0016020">
    <property type="term" value="C:membrane"/>
    <property type="evidence" value="ECO:0007669"/>
    <property type="project" value="UniProtKB-SubCell"/>
</dbReference>
<evidence type="ECO:0000256" key="3">
    <source>
        <dbReference type="SAM" id="SignalP"/>
    </source>
</evidence>
<comment type="caution">
    <text evidence="5">The sequence shown here is derived from an EMBL/GenBank/DDBJ whole genome shotgun (WGS) entry which is preliminary data.</text>
</comment>
<evidence type="ECO:0000313" key="5">
    <source>
        <dbReference type="EMBL" id="RNL86295.1"/>
    </source>
</evidence>
<dbReference type="SUPFAM" id="SSF54427">
    <property type="entry name" value="NTF2-like"/>
    <property type="match status" value="1"/>
</dbReference>
<keyword evidence="6" id="KW-1185">Reference proteome</keyword>
<protein>
    <submittedName>
        <fullName evidence="5">Class A beta-lactamase-related serine hydrolase</fullName>
    </submittedName>
</protein>
<organism evidence="5 6">
    <name type="scientific">Sinomicrobium pectinilyticum</name>
    <dbReference type="NCBI Taxonomy" id="1084421"/>
    <lineage>
        <taxon>Bacteria</taxon>
        <taxon>Pseudomonadati</taxon>
        <taxon>Bacteroidota</taxon>
        <taxon>Flavobacteriia</taxon>
        <taxon>Flavobacteriales</taxon>
        <taxon>Flavobacteriaceae</taxon>
        <taxon>Sinomicrobium</taxon>
    </lineage>
</organism>
<keyword evidence="3" id="KW-0732">Signal</keyword>
<dbReference type="OrthoDB" id="9793489at2"/>
<dbReference type="SUPFAM" id="SSF56601">
    <property type="entry name" value="beta-lactamase/transpeptidase-like"/>
    <property type="match status" value="1"/>
</dbReference>
<dbReference type="EMBL" id="RJTM01000083">
    <property type="protein sequence ID" value="RNL86295.1"/>
    <property type="molecule type" value="Genomic_DNA"/>
</dbReference>
<sequence>MRNFLFIILYLLLYTGCFAQSSQLNNKQQIEDLLRSFMESIETKDSIKMYSLFADVPITWVGVYQPVTQKARNAANASVNEYKVSDYKTWFRSICENSSSSEFFSNPVIVEDGTIGSVTFDYSFWANGKKGNWGKESWGLIKTNNQWKIASVIFSMESQKIREQPEEISGETEIKHEEIQEYIKASVNDLDFQGTVLVAKGDSIVHMAAYGMYDVENEIPNNLNTQFLIGSLTKSFIAVAIMQLVEQGLLDLTAPVLQYIPNLKYKLGKGVTIHHLLKQQSGLAPSLDPLTNYELMDITPAELLNIINTSKRGFKPGTKYQYSNINYTLLAMVIENVTKLKYQDYLRENIFAVSGMNSTGIERLQNIPENRAVGYRNINGTFRRAYNVVSYAMGSGDIYSTITDLYKWSNALHEGKLISQKSKSTLFDGGNKDWGYYGYGFRVQPYQRATEMKEPGKLIRHGGTMNGFISNYHYYETDKITIIILSNYRNIPIRKMTYEIKEIVLGTFREKRESAFGE</sequence>
<dbReference type="Gene3D" id="3.40.710.10">
    <property type="entry name" value="DD-peptidase/beta-lactamase superfamily"/>
    <property type="match status" value="1"/>
</dbReference>
<keyword evidence="5" id="KW-0378">Hydrolase</keyword>
<keyword evidence="2" id="KW-0472">Membrane</keyword>
<evidence type="ECO:0000256" key="1">
    <source>
        <dbReference type="ARBA" id="ARBA00004370"/>
    </source>
</evidence>
<dbReference type="InterPro" id="IPR032710">
    <property type="entry name" value="NTF2-like_dom_sf"/>
</dbReference>
<reference evidence="5 6" key="1">
    <citation type="submission" date="2018-10" db="EMBL/GenBank/DDBJ databases">
        <title>Sinomicrobium pectinilyticum sp. nov., a pectinase-producing bacterium isolated from alkaline and saline soil, and emended description of the genus Sinomicrobium.</title>
        <authorList>
            <person name="Cheng B."/>
            <person name="Li C."/>
            <person name="Lai Q."/>
            <person name="Du M."/>
            <person name="Shao Z."/>
            <person name="Xu P."/>
            <person name="Yang C."/>
        </authorList>
    </citation>
    <scope>NUCLEOTIDE SEQUENCE [LARGE SCALE GENOMIC DNA]</scope>
    <source>
        <strain evidence="5 6">5DNS001</strain>
    </source>
</reference>
<name>A0A3N0EEL8_SINP1</name>